<keyword evidence="2" id="KW-1185">Reference proteome</keyword>
<protein>
    <submittedName>
        <fullName evidence="1">Uncharacterized protein</fullName>
    </submittedName>
</protein>
<evidence type="ECO:0000313" key="1">
    <source>
        <dbReference type="EMBL" id="KAK8960453.1"/>
    </source>
</evidence>
<dbReference type="Proteomes" id="UP001412067">
    <property type="component" value="Unassembled WGS sequence"/>
</dbReference>
<reference evidence="1 2" key="1">
    <citation type="journal article" date="2022" name="Nat. Plants">
        <title>Genomes of leafy and leafless Platanthera orchids illuminate the evolution of mycoheterotrophy.</title>
        <authorList>
            <person name="Li M.H."/>
            <person name="Liu K.W."/>
            <person name="Li Z."/>
            <person name="Lu H.C."/>
            <person name="Ye Q.L."/>
            <person name="Zhang D."/>
            <person name="Wang J.Y."/>
            <person name="Li Y.F."/>
            <person name="Zhong Z.M."/>
            <person name="Liu X."/>
            <person name="Yu X."/>
            <person name="Liu D.K."/>
            <person name="Tu X.D."/>
            <person name="Liu B."/>
            <person name="Hao Y."/>
            <person name="Liao X.Y."/>
            <person name="Jiang Y.T."/>
            <person name="Sun W.H."/>
            <person name="Chen J."/>
            <person name="Chen Y.Q."/>
            <person name="Ai Y."/>
            <person name="Zhai J.W."/>
            <person name="Wu S.S."/>
            <person name="Zhou Z."/>
            <person name="Hsiao Y.Y."/>
            <person name="Wu W.L."/>
            <person name="Chen Y.Y."/>
            <person name="Lin Y.F."/>
            <person name="Hsu J.L."/>
            <person name="Li C.Y."/>
            <person name="Wang Z.W."/>
            <person name="Zhao X."/>
            <person name="Zhong W.Y."/>
            <person name="Ma X.K."/>
            <person name="Ma L."/>
            <person name="Huang J."/>
            <person name="Chen G.Z."/>
            <person name="Huang M.Z."/>
            <person name="Huang L."/>
            <person name="Peng D.H."/>
            <person name="Luo Y.B."/>
            <person name="Zou S.Q."/>
            <person name="Chen S.P."/>
            <person name="Lan S."/>
            <person name="Tsai W.C."/>
            <person name="Van de Peer Y."/>
            <person name="Liu Z.J."/>
        </authorList>
    </citation>
    <scope>NUCLEOTIDE SEQUENCE [LARGE SCALE GENOMIC DNA]</scope>
    <source>
        <strain evidence="1">Lor288</strain>
    </source>
</reference>
<sequence length="205" mass="22227">MEVRPHNVEDINPPNSRAITYDVLNVGLGDIGKIKIQTPACFDAPGVIIEGGCRNLIEYCQCSFALGPWDATFQDDAELGFLFELPRNACVLASGGVSPSVRSSDVVFDLTVVFVAWVFSYGAGFARKLESIDDFKLDEEDLFIEEDEEDPKAFKKGKSVSNVCAHDTKDPTVASDTVLLVPIAPSDCATLASSPRELLPPEVVK</sequence>
<organism evidence="1 2">
    <name type="scientific">Platanthera guangdongensis</name>
    <dbReference type="NCBI Taxonomy" id="2320717"/>
    <lineage>
        <taxon>Eukaryota</taxon>
        <taxon>Viridiplantae</taxon>
        <taxon>Streptophyta</taxon>
        <taxon>Embryophyta</taxon>
        <taxon>Tracheophyta</taxon>
        <taxon>Spermatophyta</taxon>
        <taxon>Magnoliopsida</taxon>
        <taxon>Liliopsida</taxon>
        <taxon>Asparagales</taxon>
        <taxon>Orchidaceae</taxon>
        <taxon>Orchidoideae</taxon>
        <taxon>Orchideae</taxon>
        <taxon>Orchidinae</taxon>
        <taxon>Platanthera</taxon>
    </lineage>
</organism>
<name>A0ABR2M8S8_9ASPA</name>
<dbReference type="EMBL" id="JBBWWR010000010">
    <property type="protein sequence ID" value="KAK8960453.1"/>
    <property type="molecule type" value="Genomic_DNA"/>
</dbReference>
<accession>A0ABR2M8S8</accession>
<proteinExistence type="predicted"/>
<comment type="caution">
    <text evidence="1">The sequence shown here is derived from an EMBL/GenBank/DDBJ whole genome shotgun (WGS) entry which is preliminary data.</text>
</comment>
<gene>
    <name evidence="1" type="ORF">KSP40_PGU014854</name>
</gene>
<evidence type="ECO:0000313" key="2">
    <source>
        <dbReference type="Proteomes" id="UP001412067"/>
    </source>
</evidence>